<proteinExistence type="predicted"/>
<sequence>MSEQKLRDTLKQLAAEGYFAVVVEMVRASDDRVLPPAEWETLCRCCSDVGLYIVVDEALTAVRCGAPFAHQRPEYKALSPSFVLFGKAIVACGLGVCWNGVHMNRLGYSDSGREEDVADILRSWDMKVSQALPAASLLNSWGVLILAQQEDWPQRASRVGAQLRRILRDMYPGIVINGLEALIYIARAKASTTNIIGAAAGKVVRWMPFLDQGMDDESQPLAAANAPQQTG</sequence>
<dbReference type="Proteomes" id="UP001172680">
    <property type="component" value="Unassembled WGS sequence"/>
</dbReference>
<name>A0ACC2YGL6_9PEZI</name>
<accession>A0ACC2YGL6</accession>
<gene>
    <name evidence="1" type="ORF">H2199_009033</name>
</gene>
<evidence type="ECO:0000313" key="1">
    <source>
        <dbReference type="EMBL" id="KAJ9634375.1"/>
    </source>
</evidence>
<reference evidence="1" key="1">
    <citation type="submission" date="2022-10" db="EMBL/GenBank/DDBJ databases">
        <title>Culturing micro-colonial fungi from biological soil crusts in the Mojave desert and describing Neophaeococcomyces mojavensis, and introducing the new genera and species Taxawa tesnikishii.</title>
        <authorList>
            <person name="Kurbessoian T."/>
            <person name="Stajich J.E."/>
        </authorList>
    </citation>
    <scope>NUCLEOTIDE SEQUENCE</scope>
    <source>
        <strain evidence="1">JES_115</strain>
    </source>
</reference>
<keyword evidence="2" id="KW-1185">Reference proteome</keyword>
<comment type="caution">
    <text evidence="1">The sequence shown here is derived from an EMBL/GenBank/DDBJ whole genome shotgun (WGS) entry which is preliminary data.</text>
</comment>
<dbReference type="EMBL" id="JAPDRP010000033">
    <property type="protein sequence ID" value="KAJ9634375.1"/>
    <property type="molecule type" value="Genomic_DNA"/>
</dbReference>
<evidence type="ECO:0000313" key="2">
    <source>
        <dbReference type="Proteomes" id="UP001172680"/>
    </source>
</evidence>
<protein>
    <submittedName>
        <fullName evidence="1">Uncharacterized protein</fullName>
    </submittedName>
</protein>
<organism evidence="1 2">
    <name type="scientific">Coniosporium tulheliwenetii</name>
    <dbReference type="NCBI Taxonomy" id="3383036"/>
    <lineage>
        <taxon>Eukaryota</taxon>
        <taxon>Fungi</taxon>
        <taxon>Dikarya</taxon>
        <taxon>Ascomycota</taxon>
        <taxon>Pezizomycotina</taxon>
        <taxon>Dothideomycetes</taxon>
        <taxon>Dothideomycetes incertae sedis</taxon>
        <taxon>Coniosporium</taxon>
    </lineage>
</organism>